<accession>A0A9Q1K055</accession>
<sequence length="167" mass="19547">MQSLSKLGSILSIPLKTDKYTKEKSMLKYARLLVEIPLEGNFSNFIVFSNKKDVIIRQKVVYEWKPIKCTHCKIVPCLPKSKSTFIFYDMWAKDVEFNGIMKRRMSLSQRGSQMKQLQQVLGKLMYPLQQLNKRKYADIYAQQTKAKANLIRIQPLLYEGPHNIELN</sequence>
<proteinExistence type="predicted"/>
<dbReference type="PANTHER" id="PTHR31286:SF165">
    <property type="entry name" value="DUF4283 DOMAIN-CONTAINING PROTEIN"/>
    <property type="match status" value="1"/>
</dbReference>
<dbReference type="PANTHER" id="PTHR31286">
    <property type="entry name" value="GLYCINE-RICH CELL WALL STRUCTURAL PROTEIN 1.8-LIKE"/>
    <property type="match status" value="1"/>
</dbReference>
<comment type="caution">
    <text evidence="1">The sequence shown here is derived from an EMBL/GenBank/DDBJ whole genome shotgun (WGS) entry which is preliminary data.</text>
</comment>
<dbReference type="AlphaFoldDB" id="A0A9Q1K055"/>
<evidence type="ECO:0000313" key="1">
    <source>
        <dbReference type="EMBL" id="KAJ8434330.1"/>
    </source>
</evidence>
<evidence type="ECO:0000313" key="2">
    <source>
        <dbReference type="Proteomes" id="UP001153076"/>
    </source>
</evidence>
<dbReference type="EMBL" id="JAKOGI010000483">
    <property type="protein sequence ID" value="KAJ8434330.1"/>
    <property type="molecule type" value="Genomic_DNA"/>
</dbReference>
<protein>
    <submittedName>
        <fullName evidence="1">Uncharacterized protein</fullName>
    </submittedName>
</protein>
<keyword evidence="2" id="KW-1185">Reference proteome</keyword>
<reference evidence="1" key="1">
    <citation type="submission" date="2022-04" db="EMBL/GenBank/DDBJ databases">
        <title>Carnegiea gigantea Genome sequencing and assembly v2.</title>
        <authorList>
            <person name="Copetti D."/>
            <person name="Sanderson M.J."/>
            <person name="Burquez A."/>
            <person name="Wojciechowski M.F."/>
        </authorList>
    </citation>
    <scope>NUCLEOTIDE SEQUENCE</scope>
    <source>
        <strain evidence="1">SGP5-SGP5p</strain>
        <tissue evidence="1">Aerial part</tissue>
    </source>
</reference>
<gene>
    <name evidence="1" type="ORF">Cgig2_010947</name>
</gene>
<dbReference type="Proteomes" id="UP001153076">
    <property type="component" value="Unassembled WGS sequence"/>
</dbReference>
<dbReference type="OrthoDB" id="851886at2759"/>
<organism evidence="1 2">
    <name type="scientific">Carnegiea gigantea</name>
    <dbReference type="NCBI Taxonomy" id="171969"/>
    <lineage>
        <taxon>Eukaryota</taxon>
        <taxon>Viridiplantae</taxon>
        <taxon>Streptophyta</taxon>
        <taxon>Embryophyta</taxon>
        <taxon>Tracheophyta</taxon>
        <taxon>Spermatophyta</taxon>
        <taxon>Magnoliopsida</taxon>
        <taxon>eudicotyledons</taxon>
        <taxon>Gunneridae</taxon>
        <taxon>Pentapetalae</taxon>
        <taxon>Caryophyllales</taxon>
        <taxon>Cactineae</taxon>
        <taxon>Cactaceae</taxon>
        <taxon>Cactoideae</taxon>
        <taxon>Echinocereeae</taxon>
        <taxon>Carnegiea</taxon>
    </lineage>
</organism>
<dbReference type="InterPro" id="IPR040256">
    <property type="entry name" value="At4g02000-like"/>
</dbReference>
<name>A0A9Q1K055_9CARY</name>